<dbReference type="GO" id="GO:0003824">
    <property type="term" value="F:catalytic activity"/>
    <property type="evidence" value="ECO:0007669"/>
    <property type="project" value="UniProtKB-ARBA"/>
</dbReference>
<proteinExistence type="predicted"/>
<dbReference type="CDD" id="cd05244">
    <property type="entry name" value="BVR-B_like_SDR_a"/>
    <property type="match status" value="1"/>
</dbReference>
<dbReference type="Proteomes" id="UP000887567">
    <property type="component" value="Unplaced"/>
</dbReference>
<sequence>MAADPDATSLQLNLAVLGATGPTGVEAVKQALEYGHHVTAIVRSPEKLSDIKNENLEVVKADIFEPESLVPHLQGKDAVLSYLGSYFVSIFNPTTLYTESMKSIMTAMERSNVTRIVAITSWCTETEPGNPKIMEWLIKPLFLNAYLPDMRRMEKMLEESLFNFTVIRPPRLTNDEAKKNYKIVEGQFVAGVSRAISRADTADASLKVLLTHEWDRKAVAIGCNQ</sequence>
<dbReference type="InterPro" id="IPR036291">
    <property type="entry name" value="NAD(P)-bd_dom_sf"/>
</dbReference>
<evidence type="ECO:0000313" key="3">
    <source>
        <dbReference type="Proteomes" id="UP000887567"/>
    </source>
</evidence>
<name>A0A913WSU5_EXADI</name>
<dbReference type="KEGG" id="epa:110232713"/>
<dbReference type="EnsemblMetazoa" id="XM_021037923.2">
    <property type="protein sequence ID" value="XP_020893582.1"/>
    <property type="gene ID" value="LOC110232713"/>
</dbReference>
<keyword evidence="3" id="KW-1185">Reference proteome</keyword>
<organism evidence="2 3">
    <name type="scientific">Exaiptasia diaphana</name>
    <name type="common">Tropical sea anemone</name>
    <name type="synonym">Aiptasia pulchella</name>
    <dbReference type="NCBI Taxonomy" id="2652724"/>
    <lineage>
        <taxon>Eukaryota</taxon>
        <taxon>Metazoa</taxon>
        <taxon>Cnidaria</taxon>
        <taxon>Anthozoa</taxon>
        <taxon>Hexacorallia</taxon>
        <taxon>Actiniaria</taxon>
        <taxon>Aiptasiidae</taxon>
        <taxon>Exaiptasia</taxon>
    </lineage>
</organism>
<dbReference type="PANTHER" id="PTHR15020">
    <property type="entry name" value="FLAVIN REDUCTASE-RELATED"/>
    <property type="match status" value="1"/>
</dbReference>
<feature type="domain" description="NAD(P)-binding" evidence="1">
    <location>
        <begin position="18"/>
        <end position="209"/>
    </location>
</feature>
<evidence type="ECO:0000313" key="2">
    <source>
        <dbReference type="EnsemblMetazoa" id="XP_020893582.1"/>
    </source>
</evidence>
<protein>
    <recommendedName>
        <fullName evidence="1">NAD(P)-binding domain-containing protein</fullName>
    </recommendedName>
</protein>
<evidence type="ECO:0000259" key="1">
    <source>
        <dbReference type="Pfam" id="PF13460"/>
    </source>
</evidence>
<dbReference type="AlphaFoldDB" id="A0A913WSU5"/>
<dbReference type="PANTHER" id="PTHR15020:SF50">
    <property type="entry name" value="UPF0659 PROTEIN YMR090W"/>
    <property type="match status" value="1"/>
</dbReference>
<dbReference type="Gene3D" id="3.40.50.720">
    <property type="entry name" value="NAD(P)-binding Rossmann-like Domain"/>
    <property type="match status" value="1"/>
</dbReference>
<reference evidence="2" key="1">
    <citation type="submission" date="2022-11" db="UniProtKB">
        <authorList>
            <consortium name="EnsemblMetazoa"/>
        </authorList>
    </citation>
    <scope>IDENTIFICATION</scope>
</reference>
<dbReference type="Pfam" id="PF13460">
    <property type="entry name" value="NAD_binding_10"/>
    <property type="match status" value="1"/>
</dbReference>
<dbReference type="GeneID" id="110232713"/>
<dbReference type="RefSeq" id="XP_020893582.1">
    <property type="nucleotide sequence ID" value="XM_021037923.2"/>
</dbReference>
<accession>A0A913WSU5</accession>
<dbReference type="OrthoDB" id="419598at2759"/>
<dbReference type="InterPro" id="IPR016040">
    <property type="entry name" value="NAD(P)-bd_dom"/>
</dbReference>
<dbReference type="OMA" id="SSNAWVK"/>
<dbReference type="SUPFAM" id="SSF51735">
    <property type="entry name" value="NAD(P)-binding Rossmann-fold domains"/>
    <property type="match status" value="1"/>
</dbReference>